<feature type="compositionally biased region" description="Basic and acidic residues" evidence="3">
    <location>
        <begin position="1016"/>
        <end position="1040"/>
    </location>
</feature>
<feature type="compositionally biased region" description="Polar residues" evidence="3">
    <location>
        <begin position="745"/>
        <end position="754"/>
    </location>
</feature>
<feature type="region of interest" description="Disordered" evidence="3">
    <location>
        <begin position="1092"/>
        <end position="1118"/>
    </location>
</feature>
<comment type="subcellular location">
    <subcellularLocation>
        <location evidence="1">Nucleus</location>
    </subcellularLocation>
</comment>
<dbReference type="InterPro" id="IPR032040">
    <property type="entry name" value="ELYS-bb"/>
</dbReference>
<keyword evidence="7" id="KW-1185">Reference proteome</keyword>
<dbReference type="Pfam" id="PF13934">
    <property type="entry name" value="ELYS"/>
    <property type="match status" value="1"/>
</dbReference>
<reference evidence="6" key="1">
    <citation type="thesis" date="2020" institute="ProQuest LLC" country="789 East Eisenhower Parkway, Ann Arbor, MI, USA">
        <title>Comparative Genomics and Chromosome Evolution.</title>
        <authorList>
            <person name="Mudd A.B."/>
        </authorList>
    </citation>
    <scope>NUCLEOTIDE SEQUENCE</scope>
    <source>
        <strain evidence="6">1538</strain>
        <tissue evidence="6">Blood</tissue>
    </source>
</reference>
<proteinExistence type="predicted"/>
<evidence type="ECO:0000259" key="4">
    <source>
        <dbReference type="Pfam" id="PF13934"/>
    </source>
</evidence>
<sequence length="1118" mass="123833">MQNLSAQVTSEFLQFPDATVKALQEDDIQLDSVLRAKFTPGKAGLAWLACGPQLEVTNALTGERLSAYHFSGVTERPPTVVTVKEFTWQKKTGLLVGLVEAESSVLCLYDVSISRVVKAVVLPGSTLYFLKNSGSSLNETIPDGYSRCLVAGLLSPRLADVQPSSLSQNSLDCILHPAASRVMSWQHNQIIETLLCQGDYRQALRYIQVMKPPAFTSAEVKLQITVLLANKPKPLSTMVKQAPAGSVTSKATFISNVLMKIKEVSATDVKMDFSPYKSLTVEEQNPSTTQPHLEVTDAFISTPISKARSAPRFLDPIIHPLLTEALPLDTDFEMVSERTPRRSTMLATSSPVQSSLRKIAQLRNLTRASEFNLLETPIVVKDIKEKELSELEPIMTISSQLHQADELQEDYNADNVKDHYKCEHPDDKTVGSDDAEVENTVAASNFTLILEEDEAGEDEAAVDKMLESGNAADQELTAVSKQSFSLPEENPNQEIKTTDACPANAFTLVDGERETKIMETLPYVPEPIKVAVEENVVDVFKGASSKEFTSDGVGESAQVNEPVKNRRGVHPRTPSKRRETKPEAVGNESIIRAVTPQKKMDVGKLLESLETSPKEDASTAANPQTPRRTVRRSTRTTESTSSADLEVQLPVTPRRGRKPKVQEEKPTLSTTQEGQSSSQIFTRKRSQVPEKTQNTDVDSAVVEEVTVQVPLSPGRTRRSKAAVLDQGNKGNEDVLDPKIGVLTPTRITRSSKNLQEAEKEPSTKSSETENEQVTTPTRGRRGKRAVNELVKQFELSAAQPSYKEDSSPPVSPKRVALRWSRLKSEDQADQQTAEDEIAQSHEQNVDTPRKILRRSKVSKLGEESTEPSENVPLVEQADEPAVTKATKKENLSIRQIRKRNLPAVPEETVEERLHSSQSLDSQDTAPNTDVEEQTKSVRITRNRQNASSFLDASMATFAFTTPTPRRRKNAKVEPVAPSVSPIHALESVQPPVSPQYIFSPPSLRTRRTTRNTTTVTEKEQEPKIPESEDKQIEVPEEHIVKRPRGRPPKHKGNKAEKPVDKASWSPPTVEIQLLSPPESPDVESAKIASMETKAMDQNELKKNRRRIVSKPVTRRKIR</sequence>
<feature type="domain" description="ELYS beta-propeller" evidence="5">
    <location>
        <begin position="1"/>
        <end position="125"/>
    </location>
</feature>
<dbReference type="InterPro" id="IPR025151">
    <property type="entry name" value="ELYS_dom"/>
</dbReference>
<dbReference type="EMBL" id="DYDO01000004">
    <property type="protein sequence ID" value="DBA26926.1"/>
    <property type="molecule type" value="Genomic_DNA"/>
</dbReference>
<evidence type="ECO:0000259" key="5">
    <source>
        <dbReference type="Pfam" id="PF16687"/>
    </source>
</evidence>
<evidence type="ECO:0000256" key="1">
    <source>
        <dbReference type="ARBA" id="ARBA00004123"/>
    </source>
</evidence>
<dbReference type="InterPro" id="IPR052620">
    <property type="entry name" value="ELYS/MEL-28_NucAsmblyFactor"/>
</dbReference>
<evidence type="ECO:0000256" key="3">
    <source>
        <dbReference type="SAM" id="MobiDB-lite"/>
    </source>
</evidence>
<feature type="domain" description="ELYS-like" evidence="4">
    <location>
        <begin position="168"/>
        <end position="231"/>
    </location>
</feature>
<feature type="compositionally biased region" description="Basic residues" evidence="3">
    <location>
        <begin position="565"/>
        <end position="575"/>
    </location>
</feature>
<name>A0AAV3A703_PYXAD</name>
<dbReference type="Pfam" id="PF16687">
    <property type="entry name" value="ELYS-bb"/>
    <property type="match status" value="1"/>
</dbReference>
<evidence type="ECO:0008006" key="8">
    <source>
        <dbReference type="Google" id="ProtNLM"/>
    </source>
</evidence>
<dbReference type="PANTHER" id="PTHR21583:SF8">
    <property type="entry name" value="PROTEIN ELYS"/>
    <property type="match status" value="1"/>
</dbReference>
<comment type="caution">
    <text evidence="6">The sequence shown here is derived from an EMBL/GenBank/DDBJ whole genome shotgun (WGS) entry which is preliminary data.</text>
</comment>
<keyword evidence="2" id="KW-0539">Nucleus</keyword>
<evidence type="ECO:0000313" key="7">
    <source>
        <dbReference type="Proteomes" id="UP001181693"/>
    </source>
</evidence>
<dbReference type="Proteomes" id="UP001181693">
    <property type="component" value="Unassembled WGS sequence"/>
</dbReference>
<feature type="compositionally biased region" description="Polar residues" evidence="3">
    <location>
        <begin position="915"/>
        <end position="927"/>
    </location>
</feature>
<protein>
    <recommendedName>
        <fullName evidence="8">ELYS protein</fullName>
    </recommendedName>
</protein>
<dbReference type="PANTHER" id="PTHR21583">
    <property type="entry name" value="ELYS PROTEIN"/>
    <property type="match status" value="1"/>
</dbReference>
<feature type="compositionally biased region" description="Basic residues" evidence="3">
    <location>
        <begin position="1102"/>
        <end position="1118"/>
    </location>
</feature>
<evidence type="ECO:0000313" key="6">
    <source>
        <dbReference type="EMBL" id="DBA26926.1"/>
    </source>
</evidence>
<feature type="compositionally biased region" description="Polar residues" evidence="3">
    <location>
        <begin position="667"/>
        <end position="681"/>
    </location>
</feature>
<dbReference type="AlphaFoldDB" id="A0AAV3A703"/>
<feature type="region of interest" description="Disordered" evidence="3">
    <location>
        <begin position="546"/>
        <end position="596"/>
    </location>
</feature>
<feature type="region of interest" description="Disordered" evidence="3">
    <location>
        <begin position="609"/>
        <end position="944"/>
    </location>
</feature>
<feature type="region of interest" description="Disordered" evidence="3">
    <location>
        <begin position="992"/>
        <end position="1066"/>
    </location>
</feature>
<dbReference type="GO" id="GO:0005634">
    <property type="term" value="C:nucleus"/>
    <property type="evidence" value="ECO:0007669"/>
    <property type="project" value="UniProtKB-SubCell"/>
</dbReference>
<evidence type="ECO:0000256" key="2">
    <source>
        <dbReference type="ARBA" id="ARBA00023242"/>
    </source>
</evidence>
<gene>
    <name evidence="6" type="ORF">GDO54_011120</name>
</gene>
<feature type="compositionally biased region" description="Basic residues" evidence="3">
    <location>
        <begin position="1041"/>
        <end position="1052"/>
    </location>
</feature>
<organism evidence="6 7">
    <name type="scientific">Pyxicephalus adspersus</name>
    <name type="common">African bullfrog</name>
    <dbReference type="NCBI Taxonomy" id="30357"/>
    <lineage>
        <taxon>Eukaryota</taxon>
        <taxon>Metazoa</taxon>
        <taxon>Chordata</taxon>
        <taxon>Craniata</taxon>
        <taxon>Vertebrata</taxon>
        <taxon>Euteleostomi</taxon>
        <taxon>Amphibia</taxon>
        <taxon>Batrachia</taxon>
        <taxon>Anura</taxon>
        <taxon>Neobatrachia</taxon>
        <taxon>Ranoidea</taxon>
        <taxon>Pyxicephalidae</taxon>
        <taxon>Pyxicephalinae</taxon>
        <taxon>Pyxicephalus</taxon>
    </lineage>
</organism>
<accession>A0AAV3A703</accession>